<organism evidence="1 2">
    <name type="scientific">Armillaria tabescens</name>
    <name type="common">Ringless honey mushroom</name>
    <name type="synonym">Agaricus tabescens</name>
    <dbReference type="NCBI Taxonomy" id="1929756"/>
    <lineage>
        <taxon>Eukaryota</taxon>
        <taxon>Fungi</taxon>
        <taxon>Dikarya</taxon>
        <taxon>Basidiomycota</taxon>
        <taxon>Agaricomycotina</taxon>
        <taxon>Agaricomycetes</taxon>
        <taxon>Agaricomycetidae</taxon>
        <taxon>Agaricales</taxon>
        <taxon>Marasmiineae</taxon>
        <taxon>Physalacriaceae</taxon>
        <taxon>Desarmillaria</taxon>
    </lineage>
</organism>
<evidence type="ECO:0000313" key="2">
    <source>
        <dbReference type="Proteomes" id="UP001175211"/>
    </source>
</evidence>
<keyword evidence="2" id="KW-1185">Reference proteome</keyword>
<dbReference type="RefSeq" id="XP_060322698.1">
    <property type="nucleotide sequence ID" value="XM_060473923.1"/>
</dbReference>
<gene>
    <name evidence="1" type="ORF">EV420DRAFT_156313</name>
</gene>
<dbReference type="AlphaFoldDB" id="A0AA39JAE7"/>
<protein>
    <submittedName>
        <fullName evidence="1">Uncharacterized protein</fullName>
    </submittedName>
</protein>
<evidence type="ECO:0000313" key="1">
    <source>
        <dbReference type="EMBL" id="KAK0437754.1"/>
    </source>
</evidence>
<comment type="caution">
    <text evidence="1">The sequence shown here is derived from an EMBL/GenBank/DDBJ whole genome shotgun (WGS) entry which is preliminary data.</text>
</comment>
<dbReference type="Proteomes" id="UP001175211">
    <property type="component" value="Unassembled WGS sequence"/>
</dbReference>
<dbReference type="EMBL" id="JAUEPS010000104">
    <property type="protein sequence ID" value="KAK0437754.1"/>
    <property type="molecule type" value="Genomic_DNA"/>
</dbReference>
<sequence length="200" mass="22220">MEPARILDSVTLKAPPSFRRHGLPLFLITMFPHSGNVRVLRKARDPCASKSSGHAMSHRCFSPSLCPAGRARLSVGIDDIPGHARICITGGSSIRDLCGDAASSSLYQQTLAFETERRYGLPFRWLFLSSFRRVITLPYSFDCTPRGIEHKVPEFARISVYINDALMPVLSALWHIGGAWHSLHGLGSNPSKRDHNMRLP</sequence>
<dbReference type="GeneID" id="85357471"/>
<proteinExistence type="predicted"/>
<accession>A0AA39JAE7</accession>
<reference evidence="1" key="1">
    <citation type="submission" date="2023-06" db="EMBL/GenBank/DDBJ databases">
        <authorList>
            <consortium name="Lawrence Berkeley National Laboratory"/>
            <person name="Ahrendt S."/>
            <person name="Sahu N."/>
            <person name="Indic B."/>
            <person name="Wong-Bajracharya J."/>
            <person name="Merenyi Z."/>
            <person name="Ke H.-M."/>
            <person name="Monk M."/>
            <person name="Kocsube S."/>
            <person name="Drula E."/>
            <person name="Lipzen A."/>
            <person name="Balint B."/>
            <person name="Henrissat B."/>
            <person name="Andreopoulos B."/>
            <person name="Martin F.M."/>
            <person name="Harder C.B."/>
            <person name="Rigling D."/>
            <person name="Ford K.L."/>
            <person name="Foster G.D."/>
            <person name="Pangilinan J."/>
            <person name="Papanicolaou A."/>
            <person name="Barry K."/>
            <person name="LaButti K."/>
            <person name="Viragh M."/>
            <person name="Koriabine M."/>
            <person name="Yan M."/>
            <person name="Riley R."/>
            <person name="Champramary S."/>
            <person name="Plett K.L."/>
            <person name="Tsai I.J."/>
            <person name="Slot J."/>
            <person name="Sipos G."/>
            <person name="Plett J."/>
            <person name="Nagy L.G."/>
            <person name="Grigoriev I.V."/>
        </authorList>
    </citation>
    <scope>NUCLEOTIDE SEQUENCE</scope>
    <source>
        <strain evidence="1">CCBAS 213</strain>
    </source>
</reference>
<name>A0AA39JAE7_ARMTA</name>